<keyword evidence="1" id="KW-0812">Transmembrane</keyword>
<reference evidence="2 3" key="1">
    <citation type="submission" date="2018-08" db="EMBL/GenBank/DDBJ databases">
        <title>Komagataeibacter sp. AV 382.</title>
        <authorList>
            <person name="Skraban J."/>
            <person name="Trcek J."/>
        </authorList>
    </citation>
    <scope>NUCLEOTIDE SEQUENCE [LARGE SCALE GENOMIC DNA]</scope>
    <source>
        <strain evidence="2 3">AV 382</strain>
    </source>
</reference>
<dbReference type="RefSeq" id="WP_116702701.1">
    <property type="nucleotide sequence ID" value="NZ_QUWV01000049.1"/>
</dbReference>
<proteinExistence type="predicted"/>
<protein>
    <submittedName>
        <fullName evidence="2">Uncharacterized protein</fullName>
    </submittedName>
</protein>
<evidence type="ECO:0000256" key="1">
    <source>
        <dbReference type="SAM" id="Phobius"/>
    </source>
</evidence>
<keyword evidence="3" id="KW-1185">Reference proteome</keyword>
<feature type="transmembrane region" description="Helical" evidence="1">
    <location>
        <begin position="21"/>
        <end position="42"/>
    </location>
</feature>
<name>A0A371Z1I9_9PROT</name>
<dbReference type="Proteomes" id="UP000262371">
    <property type="component" value="Unassembled WGS sequence"/>
</dbReference>
<comment type="caution">
    <text evidence="2">The sequence shown here is derived from an EMBL/GenBank/DDBJ whole genome shotgun (WGS) entry which is preliminary data.</text>
</comment>
<dbReference type="AlphaFoldDB" id="A0A371Z1I9"/>
<dbReference type="EMBL" id="QUWV01000049">
    <property type="protein sequence ID" value="RFD20345.1"/>
    <property type="molecule type" value="Genomic_DNA"/>
</dbReference>
<dbReference type="OrthoDB" id="7280402at2"/>
<keyword evidence="1" id="KW-1133">Transmembrane helix</keyword>
<evidence type="ECO:0000313" key="2">
    <source>
        <dbReference type="EMBL" id="RFD20345.1"/>
    </source>
</evidence>
<evidence type="ECO:0000313" key="3">
    <source>
        <dbReference type="Proteomes" id="UP000262371"/>
    </source>
</evidence>
<sequence>MTTPPDRTQSVARTLYKTLGVVVLTALFMLSLRFSATVAGLVDRLAGTGLWLAVYRLAGANDATGQERLIVMAVALVCCLLAVAVVEGVDRLVNRRRTSAS</sequence>
<gene>
    <name evidence="2" type="ORF">DY926_06705</name>
</gene>
<keyword evidence="1" id="KW-0472">Membrane</keyword>
<feature type="transmembrane region" description="Helical" evidence="1">
    <location>
        <begin position="69"/>
        <end position="89"/>
    </location>
</feature>
<accession>A0A371Z1I9</accession>
<organism evidence="2 3">
    <name type="scientific">Komagataeibacter melaceti</name>
    <dbReference type="NCBI Taxonomy" id="2766577"/>
    <lineage>
        <taxon>Bacteria</taxon>
        <taxon>Pseudomonadati</taxon>
        <taxon>Pseudomonadota</taxon>
        <taxon>Alphaproteobacteria</taxon>
        <taxon>Acetobacterales</taxon>
        <taxon>Acetobacteraceae</taxon>
        <taxon>Komagataeibacter</taxon>
    </lineage>
</organism>